<sequence length="396" mass="42144">MLSPLAAHLLLLRLPDTGTASYWQLMEIFPSPQELLELPARSLEPYFKRPAIDALAAYQANPQNSHSGRQLAADLAYLDKHPQVQCLLFDDSRYPRLLREIPKPPPMLFVRGNPDCLSLPQLAMVGSRSPSGGGNENAERFAAYLAGCGLAITSGLALGIDAAAHRGALSVGGITIAVMGTGIDRVYPSRHHQLAQTIVDAGGALVSEFPLGTSSHASHFPQRNRIISGLSGGTLVVEAAVQSGSLITAAYALQHNREVFAIPGSIHNPLARGCHQLIRQGATLVETAQDIVDQLSGLISYKRQELQESQLQDDLFSGQQATQPAAGTANNSHSPAVQDPLSAEEELLLNALGYDPLPLDLLAERIGEEVGALSAALIGLEIKGLVQQVGASYQRC</sequence>
<name>A0ABV7FDH0_9GAMM</name>
<dbReference type="InterPro" id="IPR041614">
    <property type="entry name" value="DprA_WH"/>
</dbReference>
<dbReference type="InterPro" id="IPR036388">
    <property type="entry name" value="WH-like_DNA-bd_sf"/>
</dbReference>
<evidence type="ECO:0000259" key="3">
    <source>
        <dbReference type="Pfam" id="PF02481"/>
    </source>
</evidence>
<evidence type="ECO:0000256" key="1">
    <source>
        <dbReference type="ARBA" id="ARBA00006525"/>
    </source>
</evidence>
<dbReference type="NCBIfam" id="TIGR00732">
    <property type="entry name" value="dprA"/>
    <property type="match status" value="1"/>
</dbReference>
<dbReference type="Gene3D" id="3.40.50.450">
    <property type="match status" value="1"/>
</dbReference>
<evidence type="ECO:0000313" key="5">
    <source>
        <dbReference type="EMBL" id="MFC3114603.1"/>
    </source>
</evidence>
<reference evidence="6" key="1">
    <citation type="journal article" date="2019" name="Int. J. Syst. Evol. Microbiol.">
        <title>The Global Catalogue of Microorganisms (GCM) 10K type strain sequencing project: providing services to taxonomists for standard genome sequencing and annotation.</title>
        <authorList>
            <consortium name="The Broad Institute Genomics Platform"/>
            <consortium name="The Broad Institute Genome Sequencing Center for Infectious Disease"/>
            <person name="Wu L."/>
            <person name="Ma J."/>
        </authorList>
    </citation>
    <scope>NUCLEOTIDE SEQUENCE [LARGE SCALE GENOMIC DNA]</scope>
    <source>
        <strain evidence="6">KCTC 52237</strain>
    </source>
</reference>
<dbReference type="Gene3D" id="1.10.10.10">
    <property type="entry name" value="Winged helix-like DNA-binding domain superfamily/Winged helix DNA-binding domain"/>
    <property type="match status" value="1"/>
</dbReference>
<dbReference type="SUPFAM" id="SSF102405">
    <property type="entry name" value="MCP/YpsA-like"/>
    <property type="match status" value="1"/>
</dbReference>
<protein>
    <submittedName>
        <fullName evidence="5">DNA-processing protein DprA</fullName>
    </submittedName>
</protein>
<evidence type="ECO:0000259" key="4">
    <source>
        <dbReference type="Pfam" id="PF17782"/>
    </source>
</evidence>
<dbReference type="InterPro" id="IPR003488">
    <property type="entry name" value="DprA"/>
</dbReference>
<organism evidence="5 6">
    <name type="scientific">Cellvibrio fontiphilus</name>
    <dbReference type="NCBI Taxonomy" id="1815559"/>
    <lineage>
        <taxon>Bacteria</taxon>
        <taxon>Pseudomonadati</taxon>
        <taxon>Pseudomonadota</taxon>
        <taxon>Gammaproteobacteria</taxon>
        <taxon>Cellvibrionales</taxon>
        <taxon>Cellvibrionaceae</taxon>
        <taxon>Cellvibrio</taxon>
    </lineage>
</organism>
<comment type="similarity">
    <text evidence="1">Belongs to the DprA/Smf family.</text>
</comment>
<feature type="domain" description="Smf/DprA SLOG" evidence="3">
    <location>
        <begin position="86"/>
        <end position="295"/>
    </location>
</feature>
<gene>
    <name evidence="5" type="primary">dprA</name>
    <name evidence="5" type="ORF">ACFODX_03475</name>
</gene>
<feature type="domain" description="DprA winged helix" evidence="4">
    <location>
        <begin position="334"/>
        <end position="389"/>
    </location>
</feature>
<dbReference type="InterPro" id="IPR057666">
    <property type="entry name" value="DrpA_SLOG"/>
</dbReference>
<dbReference type="Proteomes" id="UP001595555">
    <property type="component" value="Unassembled WGS sequence"/>
</dbReference>
<accession>A0ABV7FDH0</accession>
<proteinExistence type="inferred from homology"/>
<comment type="caution">
    <text evidence="5">The sequence shown here is derived from an EMBL/GenBank/DDBJ whole genome shotgun (WGS) entry which is preliminary data.</text>
</comment>
<dbReference type="RefSeq" id="WP_378116103.1">
    <property type="nucleotide sequence ID" value="NZ_JBHRTF010000002.1"/>
</dbReference>
<dbReference type="PANTHER" id="PTHR43022">
    <property type="entry name" value="PROTEIN SMF"/>
    <property type="match status" value="1"/>
</dbReference>
<feature type="region of interest" description="Disordered" evidence="2">
    <location>
        <begin position="312"/>
        <end position="338"/>
    </location>
</feature>
<keyword evidence="6" id="KW-1185">Reference proteome</keyword>
<dbReference type="PANTHER" id="PTHR43022:SF1">
    <property type="entry name" value="PROTEIN SMF"/>
    <property type="match status" value="1"/>
</dbReference>
<dbReference type="Pfam" id="PF02481">
    <property type="entry name" value="DNA_processg_A"/>
    <property type="match status" value="1"/>
</dbReference>
<feature type="compositionally biased region" description="Low complexity" evidence="2">
    <location>
        <begin position="312"/>
        <end position="329"/>
    </location>
</feature>
<evidence type="ECO:0000256" key="2">
    <source>
        <dbReference type="SAM" id="MobiDB-lite"/>
    </source>
</evidence>
<dbReference type="EMBL" id="JBHRTF010000002">
    <property type="protein sequence ID" value="MFC3114603.1"/>
    <property type="molecule type" value="Genomic_DNA"/>
</dbReference>
<dbReference type="Pfam" id="PF17782">
    <property type="entry name" value="WHD_DprA"/>
    <property type="match status" value="1"/>
</dbReference>
<evidence type="ECO:0000313" key="6">
    <source>
        <dbReference type="Proteomes" id="UP001595555"/>
    </source>
</evidence>